<feature type="region of interest" description="Disordered" evidence="1">
    <location>
        <begin position="18"/>
        <end position="59"/>
    </location>
</feature>
<comment type="caution">
    <text evidence="2">The sequence shown here is derived from an EMBL/GenBank/DDBJ whole genome shotgun (WGS) entry which is preliminary data.</text>
</comment>
<evidence type="ECO:0000313" key="2">
    <source>
        <dbReference type="EMBL" id="KAF7386637.1"/>
    </source>
</evidence>
<dbReference type="EMBL" id="JACSEA010000013">
    <property type="protein sequence ID" value="KAF7386637.1"/>
    <property type="molecule type" value="Genomic_DNA"/>
</dbReference>
<proteinExistence type="predicted"/>
<feature type="compositionally biased region" description="Basic residues" evidence="1">
    <location>
        <begin position="38"/>
        <end position="53"/>
    </location>
</feature>
<reference evidence="2" key="1">
    <citation type="journal article" date="2020" name="G3 (Bethesda)">
        <title>High-Quality Assemblies for Three Invasive Social Wasps from the &lt;i&gt;Vespula&lt;/i&gt; Genus.</title>
        <authorList>
            <person name="Harrop T.W.R."/>
            <person name="Guhlin J."/>
            <person name="McLaughlin G.M."/>
            <person name="Permina E."/>
            <person name="Stockwell P."/>
            <person name="Gilligan J."/>
            <person name="Le Lec M.F."/>
            <person name="Gruber M.A.M."/>
            <person name="Quinn O."/>
            <person name="Lovegrove M."/>
            <person name="Duncan E.J."/>
            <person name="Remnant E.J."/>
            <person name="Van Eeckhoven J."/>
            <person name="Graham B."/>
            <person name="Knapp R.A."/>
            <person name="Langford K.W."/>
            <person name="Kronenberg Z."/>
            <person name="Press M.O."/>
            <person name="Eacker S.M."/>
            <person name="Wilson-Rankin E.E."/>
            <person name="Purcell J."/>
            <person name="Lester P.J."/>
            <person name="Dearden P.K."/>
        </authorList>
    </citation>
    <scope>NUCLEOTIDE SEQUENCE</scope>
    <source>
        <strain evidence="2">Marl-1</strain>
    </source>
</reference>
<keyword evidence="3" id="KW-1185">Reference proteome</keyword>
<accession>A0A834JGD1</accession>
<evidence type="ECO:0000313" key="3">
    <source>
        <dbReference type="Proteomes" id="UP000614350"/>
    </source>
</evidence>
<feature type="compositionally biased region" description="Basic and acidic residues" evidence="1">
    <location>
        <begin position="23"/>
        <end position="34"/>
    </location>
</feature>
<organism evidence="2 3">
    <name type="scientific">Vespula vulgaris</name>
    <name type="common">Yellow jacket</name>
    <name type="synonym">Wasp</name>
    <dbReference type="NCBI Taxonomy" id="7454"/>
    <lineage>
        <taxon>Eukaryota</taxon>
        <taxon>Metazoa</taxon>
        <taxon>Ecdysozoa</taxon>
        <taxon>Arthropoda</taxon>
        <taxon>Hexapoda</taxon>
        <taxon>Insecta</taxon>
        <taxon>Pterygota</taxon>
        <taxon>Neoptera</taxon>
        <taxon>Endopterygota</taxon>
        <taxon>Hymenoptera</taxon>
        <taxon>Apocrita</taxon>
        <taxon>Aculeata</taxon>
        <taxon>Vespoidea</taxon>
        <taxon>Vespidae</taxon>
        <taxon>Vespinae</taxon>
        <taxon>Vespula</taxon>
    </lineage>
</organism>
<dbReference type="AlphaFoldDB" id="A0A834JGD1"/>
<sequence>MEDEREYRLGLKQDSVAACRTAENQRKKEDKEVGARGPRVKGKNRGRGSRKSKPRENPYRYKNYKKVIVGRRATTRRTSWNLPTELYYLQDISISQGVISTRESVAYTTIVVSRSGRIPQRYQGGRRPAATRWNGRSLANEEQTMYYPPDRLNVGGYAEFDGKSEKTGVSWKGCLRGWCSLGHFTQIAWILQIAHTSLASSHVSYSQRARAECAGSGSPAKWEIAGELQRQAIADAMDPRTLCVDSTKTVARLWTRQSIEATETL</sequence>
<evidence type="ECO:0000256" key="1">
    <source>
        <dbReference type="SAM" id="MobiDB-lite"/>
    </source>
</evidence>
<gene>
    <name evidence="2" type="ORF">HZH66_011089</name>
</gene>
<name>A0A834JGD1_VESVU</name>
<dbReference type="Proteomes" id="UP000614350">
    <property type="component" value="Unassembled WGS sequence"/>
</dbReference>
<protein>
    <submittedName>
        <fullName evidence="2">Uncharacterized protein</fullName>
    </submittedName>
</protein>